<organism evidence="2 3">
    <name type="scientific">Thalictrum thalictroides</name>
    <name type="common">Rue-anemone</name>
    <name type="synonym">Anemone thalictroides</name>
    <dbReference type="NCBI Taxonomy" id="46969"/>
    <lineage>
        <taxon>Eukaryota</taxon>
        <taxon>Viridiplantae</taxon>
        <taxon>Streptophyta</taxon>
        <taxon>Embryophyta</taxon>
        <taxon>Tracheophyta</taxon>
        <taxon>Spermatophyta</taxon>
        <taxon>Magnoliopsida</taxon>
        <taxon>Ranunculales</taxon>
        <taxon>Ranunculaceae</taxon>
        <taxon>Thalictroideae</taxon>
        <taxon>Thalictrum</taxon>
    </lineage>
</organism>
<dbReference type="AlphaFoldDB" id="A0A7J6WBK9"/>
<feature type="non-terminal residue" evidence="2">
    <location>
        <position position="175"/>
    </location>
</feature>
<dbReference type="Proteomes" id="UP000554482">
    <property type="component" value="Unassembled WGS sequence"/>
</dbReference>
<dbReference type="EMBL" id="JABWDY010019643">
    <property type="protein sequence ID" value="KAF5193775.1"/>
    <property type="molecule type" value="Genomic_DNA"/>
</dbReference>
<reference evidence="2 3" key="1">
    <citation type="submission" date="2020-06" db="EMBL/GenBank/DDBJ databases">
        <title>Transcriptomic and genomic resources for Thalictrum thalictroides and T. hernandezii: Facilitating candidate gene discovery in an emerging model plant lineage.</title>
        <authorList>
            <person name="Arias T."/>
            <person name="Riano-Pachon D.M."/>
            <person name="Di Stilio V.S."/>
        </authorList>
    </citation>
    <scope>NUCLEOTIDE SEQUENCE [LARGE SCALE GENOMIC DNA]</scope>
    <source>
        <strain evidence="3">cv. WT478/WT964</strain>
        <tissue evidence="2">Leaves</tissue>
    </source>
</reference>
<evidence type="ECO:0000256" key="1">
    <source>
        <dbReference type="SAM" id="MobiDB-lite"/>
    </source>
</evidence>
<proteinExistence type="predicted"/>
<sequence>MLEDIPRVLFIDERGYRFPIWVVLEEDELQKTVEHGNHSWVGGGGDRSTRNETNELSGKGENELVVLDAVKPGNSLQLKPMRGEQTDTPQSPHIPLGHEWDKATCRLKPTKLPVLKSWADVVKTNSFEALSAAVEEEQGPTPEVVKETPESSQSYFLKPKINKLGPAHSFNSSGP</sequence>
<name>A0A7J6WBK9_THATH</name>
<evidence type="ECO:0000313" key="2">
    <source>
        <dbReference type="EMBL" id="KAF5193775.1"/>
    </source>
</evidence>
<feature type="region of interest" description="Disordered" evidence="1">
    <location>
        <begin position="134"/>
        <end position="153"/>
    </location>
</feature>
<gene>
    <name evidence="2" type="ORF">FRX31_016638</name>
</gene>
<feature type="region of interest" description="Disordered" evidence="1">
    <location>
        <begin position="36"/>
        <end position="55"/>
    </location>
</feature>
<keyword evidence="3" id="KW-1185">Reference proteome</keyword>
<accession>A0A7J6WBK9</accession>
<protein>
    <submittedName>
        <fullName evidence="2">Uncharacterized protein</fullName>
    </submittedName>
</protein>
<feature type="region of interest" description="Disordered" evidence="1">
    <location>
        <begin position="75"/>
        <end position="99"/>
    </location>
</feature>
<comment type="caution">
    <text evidence="2">The sequence shown here is derived from an EMBL/GenBank/DDBJ whole genome shotgun (WGS) entry which is preliminary data.</text>
</comment>
<evidence type="ECO:0000313" key="3">
    <source>
        <dbReference type="Proteomes" id="UP000554482"/>
    </source>
</evidence>